<dbReference type="Gene3D" id="1.20.5.1030">
    <property type="entry name" value="Preprotein translocase secy subunit"/>
    <property type="match status" value="1"/>
</dbReference>
<evidence type="ECO:0000256" key="2">
    <source>
        <dbReference type="ARBA" id="ARBA00022448"/>
    </source>
</evidence>
<dbReference type="NCBIfam" id="TIGR00964">
    <property type="entry name" value="secE_bact"/>
    <property type="match status" value="1"/>
</dbReference>
<protein>
    <recommendedName>
        <fullName evidence="9">Protein translocase subunit SecE</fullName>
    </recommendedName>
</protein>
<sequence>MATDTRDAAPRPRRATRTAGRRQYRPLQFIREVMAELRKVVYPGRSELITYVLVVLVFVSVMTAFVASLDFGLTKAVLAIFG</sequence>
<dbReference type="EMBL" id="SSXH01000005">
    <property type="protein sequence ID" value="THJ76278.1"/>
    <property type="molecule type" value="Genomic_DNA"/>
</dbReference>
<evidence type="ECO:0000256" key="9">
    <source>
        <dbReference type="HAMAP-Rule" id="MF_00422"/>
    </source>
</evidence>
<evidence type="ECO:0000256" key="1">
    <source>
        <dbReference type="ARBA" id="ARBA00004370"/>
    </source>
</evidence>
<keyword evidence="7 9" id="KW-0811">Translocation</keyword>
<dbReference type="RefSeq" id="WP_136446401.1">
    <property type="nucleotide sequence ID" value="NZ_SSXH01000005.1"/>
</dbReference>
<dbReference type="GO" id="GO:0009306">
    <property type="term" value="P:protein secretion"/>
    <property type="evidence" value="ECO:0007669"/>
    <property type="project" value="UniProtKB-UniRule"/>
</dbReference>
<evidence type="ECO:0000256" key="6">
    <source>
        <dbReference type="ARBA" id="ARBA00022989"/>
    </source>
</evidence>
<feature type="compositionally biased region" description="Basic and acidic residues" evidence="10">
    <location>
        <begin position="1"/>
        <end position="10"/>
    </location>
</feature>
<dbReference type="AlphaFoldDB" id="A0A4S5EUQ6"/>
<evidence type="ECO:0000256" key="8">
    <source>
        <dbReference type="ARBA" id="ARBA00023136"/>
    </source>
</evidence>
<dbReference type="GO" id="GO:0005886">
    <property type="term" value="C:plasma membrane"/>
    <property type="evidence" value="ECO:0007669"/>
    <property type="project" value="UniProtKB-SubCell"/>
</dbReference>
<evidence type="ECO:0000313" key="12">
    <source>
        <dbReference type="Proteomes" id="UP000305282"/>
    </source>
</evidence>
<comment type="similarity">
    <text evidence="9">Belongs to the SecE/SEC61-gamma family.</text>
</comment>
<dbReference type="PANTHER" id="PTHR33910">
    <property type="entry name" value="PROTEIN TRANSLOCASE SUBUNIT SECE"/>
    <property type="match status" value="1"/>
</dbReference>
<comment type="subunit">
    <text evidence="9">Component of the Sec protein translocase complex. Heterotrimer consisting of SecY, SecE and SecG subunits. The heterotrimers can form oligomers, although 1 heterotrimer is thought to be able to translocate proteins. Interacts with the ribosome. Interacts with SecDF, and other proteins may be involved. Interacts with SecA.</text>
</comment>
<keyword evidence="12" id="KW-1185">Reference proteome</keyword>
<dbReference type="Pfam" id="PF00584">
    <property type="entry name" value="SecE"/>
    <property type="match status" value="1"/>
</dbReference>
<feature type="compositionally biased region" description="Basic residues" evidence="10">
    <location>
        <begin position="11"/>
        <end position="22"/>
    </location>
</feature>
<keyword evidence="8 9" id="KW-0472">Membrane</keyword>
<evidence type="ECO:0000256" key="5">
    <source>
        <dbReference type="ARBA" id="ARBA00022927"/>
    </source>
</evidence>
<dbReference type="InterPro" id="IPR001901">
    <property type="entry name" value="Translocase_SecE/Sec61-g"/>
</dbReference>
<evidence type="ECO:0000313" key="11">
    <source>
        <dbReference type="EMBL" id="THJ76278.1"/>
    </source>
</evidence>
<proteinExistence type="inferred from homology"/>
<evidence type="ECO:0000256" key="4">
    <source>
        <dbReference type="ARBA" id="ARBA00022692"/>
    </source>
</evidence>
<evidence type="ECO:0000256" key="10">
    <source>
        <dbReference type="SAM" id="MobiDB-lite"/>
    </source>
</evidence>
<organism evidence="11 12">
    <name type="scientific">Candidatus Frankia alpina</name>
    <dbReference type="NCBI Taxonomy" id="2699483"/>
    <lineage>
        <taxon>Bacteria</taxon>
        <taxon>Bacillati</taxon>
        <taxon>Actinomycetota</taxon>
        <taxon>Actinomycetes</taxon>
        <taxon>Frankiales</taxon>
        <taxon>Frankiaceae</taxon>
        <taxon>Frankia</taxon>
    </lineage>
</organism>
<comment type="function">
    <text evidence="9">Essential subunit of the Sec protein translocation channel SecYEG. Clamps together the 2 halves of SecY. May contact the channel plug during translocation.</text>
</comment>
<keyword evidence="4 9" id="KW-0812">Transmembrane</keyword>
<dbReference type="GO" id="GO:0043952">
    <property type="term" value="P:protein transport by the Sec complex"/>
    <property type="evidence" value="ECO:0007669"/>
    <property type="project" value="UniProtKB-UniRule"/>
</dbReference>
<feature type="transmembrane region" description="Helical" evidence="9">
    <location>
        <begin position="48"/>
        <end position="69"/>
    </location>
</feature>
<accession>A0A4S5EUQ6</accession>
<dbReference type="InterPro" id="IPR005807">
    <property type="entry name" value="SecE_bac"/>
</dbReference>
<reference evidence="11 12" key="1">
    <citation type="submission" date="2019-04" db="EMBL/GenBank/DDBJ databases">
        <title>Draft genome sequences for three unisolated Alnus-infective Frankia Sp+ strains, AgTrS, AiOr and AvVan, the first sequenced Frankia strains able to sporulate in-planta.</title>
        <authorList>
            <person name="Bethencourt L."/>
            <person name="Vautrin F."/>
            <person name="Taib N."/>
            <person name="Dubost A."/>
            <person name="Castro-Garcia L."/>
            <person name="Imbaud O."/>
            <person name="Abrouk D."/>
            <person name="Fournier P."/>
            <person name="Briolay J."/>
            <person name="Nguyen A."/>
            <person name="Normand P."/>
            <person name="Fernandez M.P."/>
            <person name="Brochier-Armanet C."/>
            <person name="Herrera-Belaroussi A."/>
        </authorList>
    </citation>
    <scope>NUCLEOTIDE SEQUENCE [LARGE SCALE GENOMIC DNA]</scope>
    <source>
        <strain evidence="11 12">AvVan</strain>
    </source>
</reference>
<evidence type="ECO:0000256" key="3">
    <source>
        <dbReference type="ARBA" id="ARBA00022475"/>
    </source>
</evidence>
<feature type="region of interest" description="Disordered" evidence="10">
    <location>
        <begin position="1"/>
        <end position="22"/>
    </location>
</feature>
<keyword evidence="3 9" id="KW-1003">Cell membrane</keyword>
<dbReference type="GO" id="GO:0008320">
    <property type="term" value="F:protein transmembrane transporter activity"/>
    <property type="evidence" value="ECO:0007669"/>
    <property type="project" value="UniProtKB-UniRule"/>
</dbReference>
<dbReference type="PANTHER" id="PTHR33910:SF1">
    <property type="entry name" value="PROTEIN TRANSLOCASE SUBUNIT SECE"/>
    <property type="match status" value="1"/>
</dbReference>
<evidence type="ECO:0000256" key="7">
    <source>
        <dbReference type="ARBA" id="ARBA00023010"/>
    </source>
</evidence>
<keyword evidence="6 9" id="KW-1133">Transmembrane helix</keyword>
<comment type="caution">
    <text evidence="11">The sequence shown here is derived from an EMBL/GenBank/DDBJ whole genome shotgun (WGS) entry which is preliminary data.</text>
</comment>
<gene>
    <name evidence="9 11" type="primary">secE</name>
    <name evidence="11" type="ORF">E7Y31_00560</name>
</gene>
<dbReference type="Proteomes" id="UP000305282">
    <property type="component" value="Unassembled WGS sequence"/>
</dbReference>
<dbReference type="GO" id="GO:0006605">
    <property type="term" value="P:protein targeting"/>
    <property type="evidence" value="ECO:0007669"/>
    <property type="project" value="UniProtKB-UniRule"/>
</dbReference>
<dbReference type="InterPro" id="IPR038379">
    <property type="entry name" value="SecE_sf"/>
</dbReference>
<dbReference type="GO" id="GO:0065002">
    <property type="term" value="P:intracellular protein transmembrane transport"/>
    <property type="evidence" value="ECO:0007669"/>
    <property type="project" value="UniProtKB-UniRule"/>
</dbReference>
<keyword evidence="2 9" id="KW-0813">Transport</keyword>
<name>A0A4S5EUQ6_9ACTN</name>
<dbReference type="HAMAP" id="MF_00422">
    <property type="entry name" value="SecE"/>
    <property type="match status" value="1"/>
</dbReference>
<comment type="subcellular location">
    <subcellularLocation>
        <location evidence="9">Cell membrane</location>
        <topology evidence="9">Single-pass membrane protein</topology>
    </subcellularLocation>
    <subcellularLocation>
        <location evidence="1">Membrane</location>
    </subcellularLocation>
</comment>
<keyword evidence="5 9" id="KW-0653">Protein transport</keyword>